<keyword evidence="1 5" id="KW-0597">Phosphoprotein</keyword>
<accession>A0ABW4P0H0</accession>
<dbReference type="SUPFAM" id="SSF52172">
    <property type="entry name" value="CheY-like"/>
    <property type="match status" value="1"/>
</dbReference>
<dbReference type="InterPro" id="IPR016032">
    <property type="entry name" value="Sig_transdc_resp-reg_C-effctor"/>
</dbReference>
<evidence type="ECO:0000256" key="5">
    <source>
        <dbReference type="PROSITE-ProRule" id="PRU00169"/>
    </source>
</evidence>
<dbReference type="PRINTS" id="PR00038">
    <property type="entry name" value="HTHLUXR"/>
</dbReference>
<evidence type="ECO:0000313" key="8">
    <source>
        <dbReference type="EMBL" id="MFD1810885.1"/>
    </source>
</evidence>
<feature type="domain" description="HTH luxR-type" evidence="6">
    <location>
        <begin position="148"/>
        <end position="213"/>
    </location>
</feature>
<evidence type="ECO:0000259" key="6">
    <source>
        <dbReference type="PROSITE" id="PS50043"/>
    </source>
</evidence>
<reference evidence="9" key="1">
    <citation type="journal article" date="2019" name="Int. J. Syst. Evol. Microbiol.">
        <title>The Global Catalogue of Microorganisms (GCM) 10K type strain sequencing project: providing services to taxonomists for standard genome sequencing and annotation.</title>
        <authorList>
            <consortium name="The Broad Institute Genomics Platform"/>
            <consortium name="The Broad Institute Genome Sequencing Center for Infectious Disease"/>
            <person name="Wu L."/>
            <person name="Ma J."/>
        </authorList>
    </citation>
    <scope>NUCLEOTIDE SEQUENCE [LARGE SCALE GENOMIC DNA]</scope>
    <source>
        <strain evidence="9">DT72</strain>
    </source>
</reference>
<keyword evidence="2" id="KW-0805">Transcription regulation</keyword>
<dbReference type="Proteomes" id="UP001597286">
    <property type="component" value="Unassembled WGS sequence"/>
</dbReference>
<feature type="modified residue" description="4-aspartylphosphate" evidence="5">
    <location>
        <position position="64"/>
    </location>
</feature>
<dbReference type="PROSITE" id="PS50043">
    <property type="entry name" value="HTH_LUXR_2"/>
    <property type="match status" value="1"/>
</dbReference>
<keyword evidence="4" id="KW-0804">Transcription</keyword>
<dbReference type="EMBL" id="JBHUFB010000002">
    <property type="protein sequence ID" value="MFD1810885.1"/>
    <property type="molecule type" value="Genomic_DNA"/>
</dbReference>
<dbReference type="CDD" id="cd17535">
    <property type="entry name" value="REC_NarL-like"/>
    <property type="match status" value="1"/>
</dbReference>
<dbReference type="SMART" id="SM00421">
    <property type="entry name" value="HTH_LUXR"/>
    <property type="match status" value="1"/>
</dbReference>
<proteinExistence type="predicted"/>
<dbReference type="SMART" id="SM00448">
    <property type="entry name" value="REC"/>
    <property type="match status" value="1"/>
</dbReference>
<sequence>MTAPSGPGQAALRVVLVDDHPVVRAGMRALLSSVDGLEVVGEASSGEAALDVVAEQRPDVVLMDLRLGPGMDGAEATGAIIAGDTPPKVLVLTTYDTDADILRAVEAGASGYLLKDSDPEKLIDAVRAAARGETVLDPGVAQRLYRRIRAPHEDLSARETEILTLVARGLSNRAIARELFVTEATVKSHLVHVFSKLSVDSRTAAVAVARDRGLIR</sequence>
<dbReference type="InterPro" id="IPR058245">
    <property type="entry name" value="NreC/VraR/RcsB-like_REC"/>
</dbReference>
<keyword evidence="9" id="KW-1185">Reference proteome</keyword>
<dbReference type="InterPro" id="IPR011006">
    <property type="entry name" value="CheY-like_superfamily"/>
</dbReference>
<dbReference type="RefSeq" id="WP_378483441.1">
    <property type="nucleotide sequence ID" value="NZ_JBHUFB010000002.1"/>
</dbReference>
<dbReference type="CDD" id="cd06170">
    <property type="entry name" value="LuxR_C_like"/>
    <property type="match status" value="1"/>
</dbReference>
<dbReference type="SUPFAM" id="SSF46894">
    <property type="entry name" value="C-terminal effector domain of the bipartite response regulators"/>
    <property type="match status" value="1"/>
</dbReference>
<protein>
    <submittedName>
        <fullName evidence="8">Response regulator</fullName>
    </submittedName>
</protein>
<evidence type="ECO:0000259" key="7">
    <source>
        <dbReference type="PROSITE" id="PS50110"/>
    </source>
</evidence>
<feature type="domain" description="Response regulatory" evidence="7">
    <location>
        <begin position="13"/>
        <end position="130"/>
    </location>
</feature>
<keyword evidence="3" id="KW-0238">DNA-binding</keyword>
<dbReference type="PROSITE" id="PS50110">
    <property type="entry name" value="RESPONSE_REGULATORY"/>
    <property type="match status" value="1"/>
</dbReference>
<dbReference type="PANTHER" id="PTHR43214">
    <property type="entry name" value="TWO-COMPONENT RESPONSE REGULATOR"/>
    <property type="match status" value="1"/>
</dbReference>
<dbReference type="Pfam" id="PF00072">
    <property type="entry name" value="Response_reg"/>
    <property type="match status" value="1"/>
</dbReference>
<dbReference type="Pfam" id="PF00196">
    <property type="entry name" value="GerE"/>
    <property type="match status" value="1"/>
</dbReference>
<evidence type="ECO:0000256" key="4">
    <source>
        <dbReference type="ARBA" id="ARBA00023163"/>
    </source>
</evidence>
<dbReference type="PROSITE" id="PS00622">
    <property type="entry name" value="HTH_LUXR_1"/>
    <property type="match status" value="1"/>
</dbReference>
<organism evidence="8 9">
    <name type="scientific">Rhodococcus gannanensis</name>
    <dbReference type="NCBI Taxonomy" id="1960308"/>
    <lineage>
        <taxon>Bacteria</taxon>
        <taxon>Bacillati</taxon>
        <taxon>Actinomycetota</taxon>
        <taxon>Actinomycetes</taxon>
        <taxon>Mycobacteriales</taxon>
        <taxon>Nocardiaceae</taxon>
        <taxon>Rhodococcus</taxon>
    </lineage>
</organism>
<name>A0ABW4P0H0_9NOCA</name>
<dbReference type="Gene3D" id="3.40.50.2300">
    <property type="match status" value="1"/>
</dbReference>
<dbReference type="InterPro" id="IPR001789">
    <property type="entry name" value="Sig_transdc_resp-reg_receiver"/>
</dbReference>
<dbReference type="InterPro" id="IPR000792">
    <property type="entry name" value="Tscrpt_reg_LuxR_C"/>
</dbReference>
<gene>
    <name evidence="8" type="ORF">ACFSJG_01550</name>
</gene>
<evidence type="ECO:0000313" key="9">
    <source>
        <dbReference type="Proteomes" id="UP001597286"/>
    </source>
</evidence>
<evidence type="ECO:0000256" key="1">
    <source>
        <dbReference type="ARBA" id="ARBA00022553"/>
    </source>
</evidence>
<comment type="caution">
    <text evidence="8">The sequence shown here is derived from an EMBL/GenBank/DDBJ whole genome shotgun (WGS) entry which is preliminary data.</text>
</comment>
<dbReference type="PANTHER" id="PTHR43214:SF24">
    <property type="entry name" value="TRANSCRIPTIONAL REGULATORY PROTEIN NARL-RELATED"/>
    <property type="match status" value="1"/>
</dbReference>
<evidence type="ECO:0000256" key="2">
    <source>
        <dbReference type="ARBA" id="ARBA00023015"/>
    </source>
</evidence>
<evidence type="ECO:0000256" key="3">
    <source>
        <dbReference type="ARBA" id="ARBA00023125"/>
    </source>
</evidence>
<dbReference type="InterPro" id="IPR039420">
    <property type="entry name" value="WalR-like"/>
</dbReference>